<dbReference type="InterPro" id="IPR036291">
    <property type="entry name" value="NAD(P)-bd_dom_sf"/>
</dbReference>
<gene>
    <name evidence="3" type="ORF">HBA54_10575</name>
</gene>
<protein>
    <submittedName>
        <fullName evidence="3">NAD-dependent epimerase/dehydratase family protein</fullName>
    </submittedName>
</protein>
<dbReference type="SUPFAM" id="SSF51735">
    <property type="entry name" value="NAD(P)-binding Rossmann-fold domains"/>
    <property type="match status" value="1"/>
</dbReference>
<dbReference type="Gene3D" id="3.40.50.720">
    <property type="entry name" value="NAD(P)-binding Rossmann-like Domain"/>
    <property type="match status" value="1"/>
</dbReference>
<evidence type="ECO:0000259" key="2">
    <source>
        <dbReference type="Pfam" id="PF01370"/>
    </source>
</evidence>
<dbReference type="InterPro" id="IPR001509">
    <property type="entry name" value="Epimerase_deHydtase"/>
</dbReference>
<dbReference type="RefSeq" id="WP_167224241.1">
    <property type="nucleotide sequence ID" value="NZ_JAAQPH010000007.1"/>
</dbReference>
<organism evidence="3 4">
    <name type="scientific">Pelagibius litoralis</name>
    <dbReference type="NCBI Taxonomy" id="374515"/>
    <lineage>
        <taxon>Bacteria</taxon>
        <taxon>Pseudomonadati</taxon>
        <taxon>Pseudomonadota</taxon>
        <taxon>Alphaproteobacteria</taxon>
        <taxon>Rhodospirillales</taxon>
        <taxon>Rhodovibrionaceae</taxon>
        <taxon>Pelagibius</taxon>
    </lineage>
</organism>
<dbReference type="Pfam" id="PF01370">
    <property type="entry name" value="Epimerase"/>
    <property type="match status" value="1"/>
</dbReference>
<reference evidence="3" key="1">
    <citation type="submission" date="2020-03" db="EMBL/GenBank/DDBJ databases">
        <title>Genome of Pelagibius litoralis DSM 21314T.</title>
        <authorList>
            <person name="Wang G."/>
        </authorList>
    </citation>
    <scope>NUCLEOTIDE SEQUENCE</scope>
    <source>
        <strain evidence="3">DSM 21314</strain>
    </source>
</reference>
<comment type="caution">
    <text evidence="3">The sequence shown here is derived from an EMBL/GenBank/DDBJ whole genome shotgun (WGS) entry which is preliminary data.</text>
</comment>
<evidence type="ECO:0000256" key="1">
    <source>
        <dbReference type="ARBA" id="ARBA00023027"/>
    </source>
</evidence>
<name>A0A967EXD8_9PROT</name>
<evidence type="ECO:0000313" key="3">
    <source>
        <dbReference type="EMBL" id="NIA69035.1"/>
    </source>
</evidence>
<proteinExistence type="predicted"/>
<dbReference type="AlphaFoldDB" id="A0A967EXD8"/>
<accession>A0A967EXD8</accession>
<keyword evidence="1" id="KW-0520">NAD</keyword>
<evidence type="ECO:0000313" key="4">
    <source>
        <dbReference type="Proteomes" id="UP000761264"/>
    </source>
</evidence>
<sequence>MSIIVTGVAGFIGSQVAAQLIGRGHAVIGLDNLNDYYDPVLKQARLDRLSGHNGFTFRKLDVSDQQQIASLATEFPDVTEIVHLAAQAGVRYSLENPFAYVQTNVMGHLCMMELGRRLGKLRHFVYASSSSVYGGNTELPFSVDQRVDRPVSLYAATKRADELMTHCYAHLFGMPSTGLRFFTVYGPWGRPDMSAFIFTKAILEGRPIRIFNHGDMQRDFTYIDDIVAGVLAVIDHPPQAGAGGPPNRVYNLGNHKSEPLLRFVELIEEACGRPAIREFEDMQPGDVRETYADIEPARRDLGFEPRVSIDEGIPRFVEWYRGYYGA</sequence>
<keyword evidence="4" id="KW-1185">Reference proteome</keyword>
<dbReference type="PANTHER" id="PTHR43574">
    <property type="entry name" value="EPIMERASE-RELATED"/>
    <property type="match status" value="1"/>
</dbReference>
<feature type="domain" description="NAD-dependent epimerase/dehydratase" evidence="2">
    <location>
        <begin position="3"/>
        <end position="253"/>
    </location>
</feature>
<dbReference type="Proteomes" id="UP000761264">
    <property type="component" value="Unassembled WGS sequence"/>
</dbReference>
<dbReference type="EMBL" id="JAAQPH010000007">
    <property type="protein sequence ID" value="NIA69035.1"/>
    <property type="molecule type" value="Genomic_DNA"/>
</dbReference>
<dbReference type="PRINTS" id="PR01713">
    <property type="entry name" value="NUCEPIMERASE"/>
</dbReference>